<gene>
    <name evidence="3" type="ORF">FHW18_004902</name>
</gene>
<accession>A0A7Y9IYR4</accession>
<dbReference type="EMBL" id="JACBYR010000002">
    <property type="protein sequence ID" value="NYE85595.1"/>
    <property type="molecule type" value="Genomic_DNA"/>
</dbReference>
<evidence type="ECO:0000313" key="3">
    <source>
        <dbReference type="EMBL" id="NYE85595.1"/>
    </source>
</evidence>
<dbReference type="PANTHER" id="PTHR10672:SF3">
    <property type="entry name" value="PROTEIN HU-LI TAI SHAO"/>
    <property type="match status" value="1"/>
</dbReference>
<dbReference type="InterPro" id="IPR036409">
    <property type="entry name" value="Aldolase_II/adducin_N_sf"/>
</dbReference>
<evidence type="ECO:0000256" key="1">
    <source>
        <dbReference type="ARBA" id="ARBA00037961"/>
    </source>
</evidence>
<proteinExistence type="inferred from homology"/>
<dbReference type="AlphaFoldDB" id="A0A7Y9IYR4"/>
<evidence type="ECO:0000313" key="4">
    <source>
        <dbReference type="Proteomes" id="UP000542125"/>
    </source>
</evidence>
<evidence type="ECO:0000259" key="2">
    <source>
        <dbReference type="SMART" id="SM01007"/>
    </source>
</evidence>
<reference evidence="3 4" key="1">
    <citation type="submission" date="2020-07" db="EMBL/GenBank/DDBJ databases">
        <title>Genomic Encyclopedia of Type Strains, Phase IV (KMG-V): Genome sequencing to study the core and pangenomes of soil and plant-associated prokaryotes.</title>
        <authorList>
            <person name="Whitman W."/>
        </authorList>
    </citation>
    <scope>NUCLEOTIDE SEQUENCE [LARGE SCALE GENOMIC DNA]</scope>
    <source>
        <strain evidence="3 4">SAS40</strain>
    </source>
</reference>
<protein>
    <submittedName>
        <fullName evidence="3">Ribulose-5-phosphate 4-epimerase/fuculose-1-phosphate aldolase</fullName>
    </submittedName>
</protein>
<dbReference type="Pfam" id="PF00596">
    <property type="entry name" value="Aldolase_II"/>
    <property type="match status" value="1"/>
</dbReference>
<sequence length="268" mass="29551">MKAENPVYIRPDAVASSISAEEWQTRVDLAACYRLHAHYGWTDLIYTHISARVPGAEEHFLLNPFGLMFDEITASNLVKIDLDGNVVSPTPHPIHRAGFVIHSAIHGGRPDAQCVIHAHTRAGMAVSAMECGLLPLTQHAMLFHGKIGYHDSEGLANQLGERERLVRDIGDKPVMILRNHGTLVAGKTIGQAFAMMWHLEMAMQAQVDALASGQKLTYGSPELATRIASNSFREPGQPRADGSISPLGHMEWPALLRRMDRLDPSFRQ</sequence>
<dbReference type="InterPro" id="IPR051017">
    <property type="entry name" value="Aldolase-II_Adducin_sf"/>
</dbReference>
<keyword evidence="4" id="KW-1185">Reference proteome</keyword>
<dbReference type="InterPro" id="IPR001303">
    <property type="entry name" value="Aldolase_II/adducin_N"/>
</dbReference>
<dbReference type="SUPFAM" id="SSF53639">
    <property type="entry name" value="AraD/HMP-PK domain-like"/>
    <property type="match status" value="1"/>
</dbReference>
<organism evidence="3 4">
    <name type="scientific">Pigmentiphaga litoralis</name>
    <dbReference type="NCBI Taxonomy" id="516702"/>
    <lineage>
        <taxon>Bacteria</taxon>
        <taxon>Pseudomonadati</taxon>
        <taxon>Pseudomonadota</taxon>
        <taxon>Betaproteobacteria</taxon>
        <taxon>Burkholderiales</taxon>
        <taxon>Alcaligenaceae</taxon>
        <taxon>Pigmentiphaga</taxon>
    </lineage>
</organism>
<name>A0A7Y9IYR4_9BURK</name>
<dbReference type="PANTHER" id="PTHR10672">
    <property type="entry name" value="ADDUCIN"/>
    <property type="match status" value="1"/>
</dbReference>
<comment type="caution">
    <text evidence="3">The sequence shown here is derived from an EMBL/GenBank/DDBJ whole genome shotgun (WGS) entry which is preliminary data.</text>
</comment>
<dbReference type="GO" id="GO:0005856">
    <property type="term" value="C:cytoskeleton"/>
    <property type="evidence" value="ECO:0007669"/>
    <property type="project" value="TreeGrafter"/>
</dbReference>
<dbReference type="Proteomes" id="UP000542125">
    <property type="component" value="Unassembled WGS sequence"/>
</dbReference>
<dbReference type="RefSeq" id="WP_179589653.1">
    <property type="nucleotide sequence ID" value="NZ_JACBYR010000002.1"/>
</dbReference>
<dbReference type="Gene3D" id="3.40.225.10">
    <property type="entry name" value="Class II aldolase/adducin N-terminal domain"/>
    <property type="match status" value="1"/>
</dbReference>
<feature type="domain" description="Class II aldolase/adducin N-terminal" evidence="2">
    <location>
        <begin position="27"/>
        <end position="207"/>
    </location>
</feature>
<comment type="similarity">
    <text evidence="1">Belongs to the aldolase class II family.</text>
</comment>
<dbReference type="SMART" id="SM01007">
    <property type="entry name" value="Aldolase_II"/>
    <property type="match status" value="1"/>
</dbReference>
<dbReference type="NCBIfam" id="NF005451">
    <property type="entry name" value="PRK07044.1"/>
    <property type="match status" value="1"/>
</dbReference>
<dbReference type="GO" id="GO:0051015">
    <property type="term" value="F:actin filament binding"/>
    <property type="evidence" value="ECO:0007669"/>
    <property type="project" value="TreeGrafter"/>
</dbReference>